<dbReference type="Proteomes" id="UP000243250">
    <property type="component" value="Unassembled WGS sequence"/>
</dbReference>
<organism evidence="5 6">
    <name type="scientific">Halogeometricum limi</name>
    <dbReference type="NCBI Taxonomy" id="555875"/>
    <lineage>
        <taxon>Archaea</taxon>
        <taxon>Methanobacteriati</taxon>
        <taxon>Methanobacteriota</taxon>
        <taxon>Stenosarchaea group</taxon>
        <taxon>Halobacteria</taxon>
        <taxon>Halobacteriales</taxon>
        <taxon>Haloferacaceae</taxon>
        <taxon>Halogeometricum</taxon>
    </lineage>
</organism>
<dbReference type="SUPFAM" id="SSF53383">
    <property type="entry name" value="PLP-dependent transferases"/>
    <property type="match status" value="1"/>
</dbReference>
<dbReference type="FunFam" id="3.40.640.10:FF:000009">
    <property type="entry name" value="Cystathionine gamma-synthase homolog"/>
    <property type="match status" value="1"/>
</dbReference>
<dbReference type="CDD" id="cd00614">
    <property type="entry name" value="CGS_like"/>
    <property type="match status" value="1"/>
</dbReference>
<dbReference type="STRING" id="555875.SAMN04488124_0355"/>
<keyword evidence="3" id="KW-0663">Pyridoxal phosphate</keyword>
<feature type="compositionally biased region" description="Basic and acidic residues" evidence="4">
    <location>
        <begin position="1"/>
        <end position="19"/>
    </location>
</feature>
<dbReference type="GO" id="GO:0009086">
    <property type="term" value="P:methionine biosynthetic process"/>
    <property type="evidence" value="ECO:0007669"/>
    <property type="project" value="UniProtKB-ARBA"/>
</dbReference>
<evidence type="ECO:0000313" key="5">
    <source>
        <dbReference type="EMBL" id="SFR33773.1"/>
    </source>
</evidence>
<dbReference type="GO" id="GO:0003962">
    <property type="term" value="F:cystathionine gamma-synthase activity"/>
    <property type="evidence" value="ECO:0007669"/>
    <property type="project" value="TreeGrafter"/>
</dbReference>
<reference evidence="6" key="1">
    <citation type="submission" date="2016-10" db="EMBL/GenBank/DDBJ databases">
        <authorList>
            <person name="Varghese N."/>
            <person name="Submissions S."/>
        </authorList>
    </citation>
    <scope>NUCLEOTIDE SEQUENCE [LARGE SCALE GENOMIC DNA]</scope>
    <source>
        <strain evidence="6">CGMCC 1.8711</strain>
    </source>
</reference>
<sequence length="411" mass="43550">MTVRDTSKSDESTADRNEADASEDDVGANDSDGLDTRAIHSGRENPNDALVTPIYANATYEYDSSTRLGGEYRYSRMDAPTRNDLEAVVADFEGGTHASAFASGMAAIDAVFSLLESGDHVVAGKSLYAETYDLLADVYPKYGVSVSHVDVTDPDAVRDAIREDTALVYVETPTNPLLRIVDIAAVADAAHAADALLAVDNTFASPALQRPLELGADLSVESLTKYVGGHSDAIGGSVATRDADLAAEISRTQYTRGAILGPFESFLVRRGAKTLQARMDRHCRNTRAVATTLDSHEAVDTVHYPGFESHPGHEVAARQMADFGGMVAFELAGGVDAATSFVAGLETITIAESLGGVESLVEVPAAMTHQDFTKAELKDAGIDPGLVRLSVGIEREDDLVADVRRGLDGIL</sequence>
<name>A0A1I6FV23_9EURY</name>
<dbReference type="GO" id="GO:0004123">
    <property type="term" value="F:cystathionine gamma-lyase activity"/>
    <property type="evidence" value="ECO:0007669"/>
    <property type="project" value="TreeGrafter"/>
</dbReference>
<evidence type="ECO:0000313" key="6">
    <source>
        <dbReference type="Proteomes" id="UP000243250"/>
    </source>
</evidence>
<dbReference type="PANTHER" id="PTHR11808:SF15">
    <property type="entry name" value="CYSTATHIONINE GAMMA-LYASE"/>
    <property type="match status" value="1"/>
</dbReference>
<dbReference type="OrthoDB" id="43458at2157"/>
<dbReference type="AlphaFoldDB" id="A0A1I6FV23"/>
<dbReference type="GO" id="GO:0030170">
    <property type="term" value="F:pyridoxal phosphate binding"/>
    <property type="evidence" value="ECO:0007669"/>
    <property type="project" value="InterPro"/>
</dbReference>
<dbReference type="InterPro" id="IPR015424">
    <property type="entry name" value="PyrdxlP-dep_Trfase"/>
</dbReference>
<feature type="compositionally biased region" description="Basic and acidic residues" evidence="4">
    <location>
        <begin position="34"/>
        <end position="46"/>
    </location>
</feature>
<dbReference type="Gene3D" id="3.40.640.10">
    <property type="entry name" value="Type I PLP-dependent aspartate aminotransferase-like (Major domain)"/>
    <property type="match status" value="1"/>
</dbReference>
<dbReference type="PANTHER" id="PTHR11808">
    <property type="entry name" value="TRANS-SULFURATION ENZYME FAMILY MEMBER"/>
    <property type="match status" value="1"/>
</dbReference>
<dbReference type="InterPro" id="IPR054542">
    <property type="entry name" value="Cys_met_metab_PP"/>
</dbReference>
<evidence type="ECO:0000256" key="1">
    <source>
        <dbReference type="ARBA" id="ARBA00001933"/>
    </source>
</evidence>
<comment type="similarity">
    <text evidence="2">Belongs to the trans-sulfuration enzymes family.</text>
</comment>
<evidence type="ECO:0000256" key="2">
    <source>
        <dbReference type="ARBA" id="ARBA00009077"/>
    </source>
</evidence>
<dbReference type="Pfam" id="PF01053">
    <property type="entry name" value="Cys_Met_Meta_PP"/>
    <property type="match status" value="1"/>
</dbReference>
<keyword evidence="6" id="KW-1185">Reference proteome</keyword>
<dbReference type="FunFam" id="3.90.1150.10:FF:000033">
    <property type="entry name" value="Cystathionine gamma-synthase"/>
    <property type="match status" value="1"/>
</dbReference>
<dbReference type="InterPro" id="IPR015422">
    <property type="entry name" value="PyrdxlP-dep_Trfase_small"/>
</dbReference>
<dbReference type="Gene3D" id="3.90.1150.10">
    <property type="entry name" value="Aspartate Aminotransferase, domain 1"/>
    <property type="match status" value="1"/>
</dbReference>
<accession>A0A1I6FV23</accession>
<comment type="cofactor">
    <cofactor evidence="1">
        <name>pyridoxal 5'-phosphate</name>
        <dbReference type="ChEBI" id="CHEBI:597326"/>
    </cofactor>
</comment>
<dbReference type="EMBL" id="FOYS01000001">
    <property type="protein sequence ID" value="SFR33773.1"/>
    <property type="molecule type" value="Genomic_DNA"/>
</dbReference>
<gene>
    <name evidence="5" type="ORF">SAMN04488124_0355</name>
</gene>
<keyword evidence="5" id="KW-0456">Lyase</keyword>
<dbReference type="GO" id="GO:0019343">
    <property type="term" value="P:cysteine biosynthetic process via cystathionine"/>
    <property type="evidence" value="ECO:0007669"/>
    <property type="project" value="TreeGrafter"/>
</dbReference>
<dbReference type="GO" id="GO:0005737">
    <property type="term" value="C:cytoplasm"/>
    <property type="evidence" value="ECO:0007669"/>
    <property type="project" value="TreeGrafter"/>
</dbReference>
<dbReference type="InterPro" id="IPR015421">
    <property type="entry name" value="PyrdxlP-dep_Trfase_major"/>
</dbReference>
<dbReference type="GO" id="GO:0019346">
    <property type="term" value="P:transsulfuration"/>
    <property type="evidence" value="ECO:0007669"/>
    <property type="project" value="InterPro"/>
</dbReference>
<evidence type="ECO:0000256" key="3">
    <source>
        <dbReference type="ARBA" id="ARBA00022898"/>
    </source>
</evidence>
<protein>
    <submittedName>
        <fullName evidence="5">Cystathionine gamma-lyase</fullName>
    </submittedName>
</protein>
<dbReference type="InterPro" id="IPR000277">
    <property type="entry name" value="Cys/Met-Metab_PyrdxlP-dep_enz"/>
</dbReference>
<dbReference type="RefSeq" id="WP_089876200.1">
    <property type="nucleotide sequence ID" value="NZ_FOYS01000001.1"/>
</dbReference>
<evidence type="ECO:0000256" key="4">
    <source>
        <dbReference type="SAM" id="MobiDB-lite"/>
    </source>
</evidence>
<dbReference type="PROSITE" id="PS00868">
    <property type="entry name" value="CYS_MET_METAB_PP"/>
    <property type="match status" value="1"/>
</dbReference>
<proteinExistence type="inferred from homology"/>
<feature type="region of interest" description="Disordered" evidence="4">
    <location>
        <begin position="1"/>
        <end position="48"/>
    </location>
</feature>
<dbReference type="PIRSF" id="PIRSF001434">
    <property type="entry name" value="CGS"/>
    <property type="match status" value="1"/>
</dbReference>